<dbReference type="Proteomes" id="UP000765509">
    <property type="component" value="Unassembled WGS sequence"/>
</dbReference>
<evidence type="ECO:0000313" key="2">
    <source>
        <dbReference type="EMBL" id="MBW0495385.1"/>
    </source>
</evidence>
<evidence type="ECO:0000256" key="1">
    <source>
        <dbReference type="SAM" id="MobiDB-lite"/>
    </source>
</evidence>
<reference evidence="2" key="1">
    <citation type="submission" date="2021-03" db="EMBL/GenBank/DDBJ databases">
        <title>Draft genome sequence of rust myrtle Austropuccinia psidii MF-1, a brazilian biotype.</title>
        <authorList>
            <person name="Quecine M.C."/>
            <person name="Pachon D.M.R."/>
            <person name="Bonatelli M.L."/>
            <person name="Correr F.H."/>
            <person name="Franceschini L.M."/>
            <person name="Leite T.F."/>
            <person name="Margarido G.R.A."/>
            <person name="Almeida C.A."/>
            <person name="Ferrarezi J.A."/>
            <person name="Labate C.A."/>
        </authorList>
    </citation>
    <scope>NUCLEOTIDE SEQUENCE</scope>
    <source>
        <strain evidence="2">MF-1</strain>
    </source>
</reference>
<comment type="caution">
    <text evidence="2">The sequence shown here is derived from an EMBL/GenBank/DDBJ whole genome shotgun (WGS) entry which is preliminary data.</text>
</comment>
<keyword evidence="3" id="KW-1185">Reference proteome</keyword>
<dbReference type="EMBL" id="AVOT02013071">
    <property type="protein sequence ID" value="MBW0495385.1"/>
    <property type="molecule type" value="Genomic_DNA"/>
</dbReference>
<feature type="compositionally biased region" description="Pro residues" evidence="1">
    <location>
        <begin position="42"/>
        <end position="67"/>
    </location>
</feature>
<organism evidence="2 3">
    <name type="scientific">Austropuccinia psidii MF-1</name>
    <dbReference type="NCBI Taxonomy" id="1389203"/>
    <lineage>
        <taxon>Eukaryota</taxon>
        <taxon>Fungi</taxon>
        <taxon>Dikarya</taxon>
        <taxon>Basidiomycota</taxon>
        <taxon>Pucciniomycotina</taxon>
        <taxon>Pucciniomycetes</taxon>
        <taxon>Pucciniales</taxon>
        <taxon>Sphaerophragmiaceae</taxon>
        <taxon>Austropuccinia</taxon>
    </lineage>
</organism>
<name>A0A9Q3HAV7_9BASI</name>
<dbReference type="AlphaFoldDB" id="A0A9Q3HAV7"/>
<protein>
    <submittedName>
        <fullName evidence="2">Uncharacterized protein</fullName>
    </submittedName>
</protein>
<evidence type="ECO:0000313" key="3">
    <source>
        <dbReference type="Proteomes" id="UP000765509"/>
    </source>
</evidence>
<gene>
    <name evidence="2" type="ORF">O181_035100</name>
</gene>
<accession>A0A9Q3HAV7</accession>
<proteinExistence type="predicted"/>
<feature type="compositionally biased region" description="Polar residues" evidence="1">
    <location>
        <begin position="78"/>
        <end position="89"/>
    </location>
</feature>
<sequence length="89" mass="9974">MRTFGLVSLNLRWLGHNPWRNPLVSPNFTFFTLPKFSSPFLQPPPACPTPSSPSDPRLPPQRPPVPSSPHSHNAAHQEFTNLQPTLMIP</sequence>
<feature type="region of interest" description="Disordered" evidence="1">
    <location>
        <begin position="42"/>
        <end position="89"/>
    </location>
</feature>